<comment type="caution">
    <text evidence="1">The sequence shown here is derived from an EMBL/GenBank/DDBJ whole genome shotgun (WGS) entry which is preliminary data.</text>
</comment>
<accession>A0AA42XHD0</accession>
<dbReference type="EMBL" id="JAOCLH010000046">
    <property type="protein sequence ID" value="MDH2173887.1"/>
    <property type="molecule type" value="Genomic_DNA"/>
</dbReference>
<dbReference type="Proteomes" id="UP001162261">
    <property type="component" value="Unassembled WGS sequence"/>
</dbReference>
<sequence>MSRSVKRQLSFFLIVLCGVIAYNYVATRQIEHTVVNSSVQERERAFMQKRAEYIKNHGETSMADQEIKQELAFRRAHFLINSSSSYQSAKEQDLEKFVK</sequence>
<organism evidence="1 2">
    <name type="scientific">Acinetobacter johnsonii</name>
    <dbReference type="NCBI Taxonomy" id="40214"/>
    <lineage>
        <taxon>Bacteria</taxon>
        <taxon>Pseudomonadati</taxon>
        <taxon>Pseudomonadota</taxon>
        <taxon>Gammaproteobacteria</taxon>
        <taxon>Moraxellales</taxon>
        <taxon>Moraxellaceae</taxon>
        <taxon>Acinetobacter</taxon>
    </lineage>
</organism>
<protein>
    <submittedName>
        <fullName evidence="1">Uncharacterized protein</fullName>
    </submittedName>
</protein>
<reference evidence="1" key="1">
    <citation type="submission" date="2022-09" db="EMBL/GenBank/DDBJ databases">
        <title>Intensive care unit water sources are persistently colonized with multi-drug resistant bacteria and are the site of extensive horizontal gene transfer of antibiotic resistance genes.</title>
        <authorList>
            <person name="Diorio-Toth L."/>
        </authorList>
    </citation>
    <scope>NUCLEOTIDE SEQUENCE</scope>
    <source>
        <strain evidence="1">GD03649</strain>
    </source>
</reference>
<dbReference type="RefSeq" id="WP_005236314.1">
    <property type="nucleotide sequence ID" value="NZ_JAOCCI010000064.1"/>
</dbReference>
<proteinExistence type="predicted"/>
<gene>
    <name evidence="1" type="ORF">N5J46_15960</name>
</gene>
<dbReference type="AlphaFoldDB" id="A0AA42XHD0"/>
<evidence type="ECO:0000313" key="2">
    <source>
        <dbReference type="Proteomes" id="UP001162261"/>
    </source>
</evidence>
<evidence type="ECO:0000313" key="1">
    <source>
        <dbReference type="EMBL" id="MDH2173887.1"/>
    </source>
</evidence>
<name>A0AA42XHD0_ACIJO</name>